<evidence type="ECO:0000313" key="12">
    <source>
        <dbReference type="EMBL" id="RQD92246.1"/>
    </source>
</evidence>
<dbReference type="InterPro" id="IPR002145">
    <property type="entry name" value="CopG"/>
</dbReference>
<keyword evidence="6 9" id="KW-0805">Transcription regulation</keyword>
<dbReference type="GO" id="GO:0003677">
    <property type="term" value="F:DNA binding"/>
    <property type="evidence" value="ECO:0007669"/>
    <property type="project" value="UniProtKB-KW"/>
</dbReference>
<dbReference type="Pfam" id="PF01402">
    <property type="entry name" value="RHH_1"/>
    <property type="match status" value="1"/>
</dbReference>
<dbReference type="GO" id="GO:0010045">
    <property type="term" value="P:response to nickel cation"/>
    <property type="evidence" value="ECO:0007669"/>
    <property type="project" value="InterPro"/>
</dbReference>
<dbReference type="Gene3D" id="3.30.70.1150">
    <property type="entry name" value="ACT-like. Chain A, domain 2"/>
    <property type="match status" value="1"/>
</dbReference>
<evidence type="ECO:0000256" key="6">
    <source>
        <dbReference type="ARBA" id="ARBA00023015"/>
    </source>
</evidence>
<keyword evidence="7 9" id="KW-0238">DNA-binding</keyword>
<dbReference type="InterPro" id="IPR013321">
    <property type="entry name" value="Arc_rbn_hlx_hlx"/>
</dbReference>
<dbReference type="HAMAP" id="MF_00476">
    <property type="entry name" value="NikR"/>
    <property type="match status" value="1"/>
</dbReference>
<evidence type="ECO:0000256" key="7">
    <source>
        <dbReference type="ARBA" id="ARBA00023125"/>
    </source>
</evidence>
<evidence type="ECO:0000256" key="3">
    <source>
        <dbReference type="ARBA" id="ARBA00008478"/>
    </source>
</evidence>
<evidence type="ECO:0000256" key="2">
    <source>
        <dbReference type="ARBA" id="ARBA00002339"/>
    </source>
</evidence>
<keyword evidence="5" id="KW-0479">Metal-binding</keyword>
<comment type="caution">
    <text evidence="12">The sequence shown here is derived from an EMBL/GenBank/DDBJ whole genome shotgun (WGS) entry which is preliminary data.</text>
</comment>
<evidence type="ECO:0000256" key="5">
    <source>
        <dbReference type="ARBA" id="ARBA00022723"/>
    </source>
</evidence>
<dbReference type="InterPro" id="IPR022988">
    <property type="entry name" value="Ni_resp_reg_NikR"/>
</dbReference>
<keyword evidence="4" id="KW-0533">Nickel</keyword>
<organism evidence="12 13">
    <name type="scientific">Methanosalsum natronophilum</name>
    <dbReference type="NCBI Taxonomy" id="768733"/>
    <lineage>
        <taxon>Archaea</taxon>
        <taxon>Methanobacteriati</taxon>
        <taxon>Methanobacteriota</taxon>
        <taxon>Stenosarchaea group</taxon>
        <taxon>Methanomicrobia</taxon>
        <taxon>Methanosarcinales</taxon>
        <taxon>Methanosarcinaceae</taxon>
        <taxon>Methanosalsum</taxon>
    </lineage>
</organism>
<dbReference type="InterPro" id="IPR050192">
    <property type="entry name" value="CopG/NikR_regulator"/>
</dbReference>
<dbReference type="InterPro" id="IPR010985">
    <property type="entry name" value="Ribbon_hlx_hlx"/>
</dbReference>
<name>A0A3R8CE81_9EURY</name>
<evidence type="ECO:0000256" key="1">
    <source>
        <dbReference type="ARBA" id="ARBA00001967"/>
    </source>
</evidence>
<dbReference type="InterPro" id="IPR045865">
    <property type="entry name" value="ACT-like_dom_sf"/>
</dbReference>
<reference evidence="12 13" key="1">
    <citation type="submission" date="2018-08" db="EMBL/GenBank/DDBJ databases">
        <title>The metabolism and importance of syntrophic acetate oxidation coupled to methane or sulfide production in haloalkaline environments.</title>
        <authorList>
            <person name="Timmers P.H.A."/>
            <person name="Vavourakis C.D."/>
            <person name="Sorokin D.Y."/>
            <person name="Sinninghe Damste J.S."/>
            <person name="Muyzer G."/>
            <person name="Stams A.J.M."/>
            <person name="Plugge C.M."/>
        </authorList>
    </citation>
    <scope>NUCLEOTIDE SEQUENCE [LARGE SCALE GENOMIC DNA]</scope>
    <source>
        <strain evidence="12">MSAO_Arc3</strain>
    </source>
</reference>
<dbReference type="InterPro" id="IPR027271">
    <property type="entry name" value="Acetolactate_synth/TF_NikR_C"/>
</dbReference>
<comment type="function">
    <text evidence="2 9">Transcriptional regulator.</text>
</comment>
<dbReference type="SUPFAM" id="SSF47598">
    <property type="entry name" value="Ribbon-helix-helix"/>
    <property type="match status" value="1"/>
</dbReference>
<evidence type="ECO:0000313" key="13">
    <source>
        <dbReference type="Proteomes" id="UP000284763"/>
    </source>
</evidence>
<evidence type="ECO:0000256" key="4">
    <source>
        <dbReference type="ARBA" id="ARBA00022596"/>
    </source>
</evidence>
<evidence type="ECO:0000256" key="8">
    <source>
        <dbReference type="ARBA" id="ARBA00023163"/>
    </source>
</evidence>
<comment type="caution">
    <text evidence="9">Lacks conserved residue(s) required for the propagation of feature annotation.</text>
</comment>
<dbReference type="PANTHER" id="PTHR34719">
    <property type="entry name" value="NICKEL-RESPONSIVE REGULATOR"/>
    <property type="match status" value="1"/>
</dbReference>
<evidence type="ECO:0000259" key="11">
    <source>
        <dbReference type="Pfam" id="PF08753"/>
    </source>
</evidence>
<dbReference type="Gene3D" id="1.10.1220.10">
    <property type="entry name" value="Met repressor-like"/>
    <property type="match status" value="1"/>
</dbReference>
<dbReference type="CDD" id="cd22231">
    <property type="entry name" value="RHH_NikR_HicB-like"/>
    <property type="match status" value="1"/>
</dbReference>
<dbReference type="Proteomes" id="UP000284763">
    <property type="component" value="Unassembled WGS sequence"/>
</dbReference>
<comment type="similarity">
    <text evidence="3 9">Belongs to the transcriptional regulatory CopG/NikR family.</text>
</comment>
<keyword evidence="8 9" id="KW-0804">Transcription</keyword>
<dbReference type="Pfam" id="PF08753">
    <property type="entry name" value="NikR_C"/>
    <property type="match status" value="1"/>
</dbReference>
<comment type="cofactor">
    <cofactor evidence="1">
        <name>Ni(2+)</name>
        <dbReference type="ChEBI" id="CHEBI:49786"/>
    </cofactor>
</comment>
<dbReference type="GO" id="GO:0016151">
    <property type="term" value="F:nickel cation binding"/>
    <property type="evidence" value="ECO:0007669"/>
    <property type="project" value="UniProtKB-UniRule"/>
</dbReference>
<proteinExistence type="inferred from homology"/>
<evidence type="ECO:0000256" key="9">
    <source>
        <dbReference type="HAMAP-Rule" id="MF_00476"/>
    </source>
</evidence>
<dbReference type="EMBL" id="QZAB01000046">
    <property type="protein sequence ID" value="RQD92246.1"/>
    <property type="molecule type" value="Genomic_DNA"/>
</dbReference>
<feature type="domain" description="Ribbon-helix-helix protein CopG" evidence="10">
    <location>
        <begin position="7"/>
        <end position="45"/>
    </location>
</feature>
<accession>A0A3R8CE81</accession>
<sequence>MDIELSRIGVSIPKELLAKFDDIIYNRGYASRSEGIRASIKHYIQYYEWSCEVEGERIAILTVIYDSEKTSFAEKISTIKRQYSELILSISSNYIDTSKCLENIVLQGNASNIRGFTEAIMAQKGVNFVRFSTTRIADMK</sequence>
<gene>
    <name evidence="12" type="primary">nikR</name>
    <name evidence="12" type="ORF">D5R95_00555</name>
</gene>
<dbReference type="SUPFAM" id="SSF55021">
    <property type="entry name" value="ACT-like"/>
    <property type="match status" value="1"/>
</dbReference>
<dbReference type="NCBIfam" id="NF002169">
    <property type="entry name" value="PRK01002.1"/>
    <property type="match status" value="1"/>
</dbReference>
<dbReference type="RefSeq" id="WP_259135391.1">
    <property type="nucleotide sequence ID" value="NZ_JANUCS010000014.1"/>
</dbReference>
<dbReference type="InterPro" id="IPR014864">
    <property type="entry name" value="TF_NikR_Ni-bd_C"/>
</dbReference>
<feature type="domain" description="Transcription factor NikR nickel binding C-terminal" evidence="11">
    <location>
        <begin position="58"/>
        <end position="134"/>
    </location>
</feature>
<dbReference type="NCBIfam" id="NF002815">
    <property type="entry name" value="PRK02967.1"/>
    <property type="match status" value="1"/>
</dbReference>
<dbReference type="PANTHER" id="PTHR34719:SF2">
    <property type="entry name" value="NICKEL-RESPONSIVE REGULATOR"/>
    <property type="match status" value="1"/>
</dbReference>
<protein>
    <recommendedName>
        <fullName evidence="9">Putative nickel-responsive regulator</fullName>
    </recommendedName>
</protein>
<dbReference type="AlphaFoldDB" id="A0A3R8CE81"/>
<dbReference type="GO" id="GO:0003700">
    <property type="term" value="F:DNA-binding transcription factor activity"/>
    <property type="evidence" value="ECO:0007669"/>
    <property type="project" value="UniProtKB-UniRule"/>
</dbReference>
<evidence type="ECO:0000259" key="10">
    <source>
        <dbReference type="Pfam" id="PF01402"/>
    </source>
</evidence>